<dbReference type="PRINTS" id="PR00035">
    <property type="entry name" value="HTHGNTR"/>
</dbReference>
<dbReference type="SUPFAM" id="SSF46785">
    <property type="entry name" value="Winged helix' DNA-binding domain"/>
    <property type="match status" value="1"/>
</dbReference>
<dbReference type="InterPro" id="IPR036388">
    <property type="entry name" value="WH-like_DNA-bd_sf"/>
</dbReference>
<protein>
    <submittedName>
        <fullName evidence="5">FadR/GntR family transcriptional regulator</fullName>
    </submittedName>
</protein>
<dbReference type="PANTHER" id="PTHR43537:SF24">
    <property type="entry name" value="GLUCONATE OPERON TRANSCRIPTIONAL REPRESSOR"/>
    <property type="match status" value="1"/>
</dbReference>
<dbReference type="RefSeq" id="WP_205115951.1">
    <property type="nucleotide sequence ID" value="NZ_JAFBCM010000001.1"/>
</dbReference>
<dbReference type="InterPro" id="IPR036390">
    <property type="entry name" value="WH_DNA-bd_sf"/>
</dbReference>
<dbReference type="InterPro" id="IPR008920">
    <property type="entry name" value="TF_FadR/GntR_C"/>
</dbReference>
<organism evidence="5 6">
    <name type="scientific">Tenggerimyces flavus</name>
    <dbReference type="NCBI Taxonomy" id="1708749"/>
    <lineage>
        <taxon>Bacteria</taxon>
        <taxon>Bacillati</taxon>
        <taxon>Actinomycetota</taxon>
        <taxon>Actinomycetes</taxon>
        <taxon>Propionibacteriales</taxon>
        <taxon>Nocardioidaceae</taxon>
        <taxon>Tenggerimyces</taxon>
    </lineage>
</organism>
<sequence>MPEPGNDPLADIAPVVVRSAAAQVADGLVLLVREEKLKPDDKLPSERDLATRFKVSRPTVREALAALELAGVVRSYRGRGTIVVGTPSQVATWGVEIFPPQVFEARLAIEPQLAALAARKHYPVDLAYLQQALADHEKVFQTTGEYPSDLPIHRAIARAARNPILERALEDALLHTQSPLWMALRARAFATQEARASHSQDLHEVVKFIGQGKPAEAAHVWRHHLFYFRADMLGRTHGSAD</sequence>
<dbReference type="Pfam" id="PF07729">
    <property type="entry name" value="FCD"/>
    <property type="match status" value="1"/>
</dbReference>
<dbReference type="Gene3D" id="1.10.10.10">
    <property type="entry name" value="Winged helix-like DNA-binding domain superfamily/Winged helix DNA-binding domain"/>
    <property type="match status" value="1"/>
</dbReference>
<keyword evidence="3" id="KW-0804">Transcription</keyword>
<feature type="domain" description="HTH gntR-type" evidence="4">
    <location>
        <begin position="18"/>
        <end position="86"/>
    </location>
</feature>
<keyword evidence="1" id="KW-0805">Transcription regulation</keyword>
<dbReference type="PROSITE" id="PS50949">
    <property type="entry name" value="HTH_GNTR"/>
    <property type="match status" value="1"/>
</dbReference>
<evidence type="ECO:0000256" key="2">
    <source>
        <dbReference type="ARBA" id="ARBA00023125"/>
    </source>
</evidence>
<evidence type="ECO:0000259" key="4">
    <source>
        <dbReference type="PROSITE" id="PS50949"/>
    </source>
</evidence>
<dbReference type="CDD" id="cd07377">
    <property type="entry name" value="WHTH_GntR"/>
    <property type="match status" value="1"/>
</dbReference>
<accession>A0ABV7YPH7</accession>
<dbReference type="Proteomes" id="UP001595699">
    <property type="component" value="Unassembled WGS sequence"/>
</dbReference>
<evidence type="ECO:0000256" key="1">
    <source>
        <dbReference type="ARBA" id="ARBA00023015"/>
    </source>
</evidence>
<dbReference type="Pfam" id="PF00392">
    <property type="entry name" value="GntR"/>
    <property type="match status" value="1"/>
</dbReference>
<dbReference type="EMBL" id="JBHRZH010000062">
    <property type="protein sequence ID" value="MFC3766912.1"/>
    <property type="molecule type" value="Genomic_DNA"/>
</dbReference>
<proteinExistence type="predicted"/>
<dbReference type="SMART" id="SM00895">
    <property type="entry name" value="FCD"/>
    <property type="match status" value="1"/>
</dbReference>
<comment type="caution">
    <text evidence="5">The sequence shown here is derived from an EMBL/GenBank/DDBJ whole genome shotgun (WGS) entry which is preliminary data.</text>
</comment>
<gene>
    <name evidence="5" type="ORF">ACFOUW_39215</name>
</gene>
<keyword evidence="6" id="KW-1185">Reference proteome</keyword>
<dbReference type="PANTHER" id="PTHR43537">
    <property type="entry name" value="TRANSCRIPTIONAL REGULATOR, GNTR FAMILY"/>
    <property type="match status" value="1"/>
</dbReference>
<evidence type="ECO:0000256" key="3">
    <source>
        <dbReference type="ARBA" id="ARBA00023163"/>
    </source>
</evidence>
<evidence type="ECO:0000313" key="6">
    <source>
        <dbReference type="Proteomes" id="UP001595699"/>
    </source>
</evidence>
<reference evidence="6" key="1">
    <citation type="journal article" date="2019" name="Int. J. Syst. Evol. Microbiol.">
        <title>The Global Catalogue of Microorganisms (GCM) 10K type strain sequencing project: providing services to taxonomists for standard genome sequencing and annotation.</title>
        <authorList>
            <consortium name="The Broad Institute Genomics Platform"/>
            <consortium name="The Broad Institute Genome Sequencing Center for Infectious Disease"/>
            <person name="Wu L."/>
            <person name="Ma J."/>
        </authorList>
    </citation>
    <scope>NUCLEOTIDE SEQUENCE [LARGE SCALE GENOMIC DNA]</scope>
    <source>
        <strain evidence="6">CGMCC 4.7241</strain>
    </source>
</reference>
<keyword evidence="2" id="KW-0238">DNA-binding</keyword>
<dbReference type="Gene3D" id="1.20.120.530">
    <property type="entry name" value="GntR ligand-binding domain-like"/>
    <property type="match status" value="1"/>
</dbReference>
<dbReference type="SMART" id="SM00345">
    <property type="entry name" value="HTH_GNTR"/>
    <property type="match status" value="1"/>
</dbReference>
<name>A0ABV7YPH7_9ACTN</name>
<evidence type="ECO:0000313" key="5">
    <source>
        <dbReference type="EMBL" id="MFC3766912.1"/>
    </source>
</evidence>
<dbReference type="InterPro" id="IPR000524">
    <property type="entry name" value="Tscrpt_reg_HTH_GntR"/>
</dbReference>
<dbReference type="SUPFAM" id="SSF48008">
    <property type="entry name" value="GntR ligand-binding domain-like"/>
    <property type="match status" value="1"/>
</dbReference>
<dbReference type="InterPro" id="IPR011711">
    <property type="entry name" value="GntR_C"/>
</dbReference>